<evidence type="ECO:0000313" key="5">
    <source>
        <dbReference type="Proteomes" id="UP000282957"/>
    </source>
</evidence>
<reference evidence="4 5" key="1">
    <citation type="submission" date="2019-01" db="EMBL/GenBank/DDBJ databases">
        <authorList>
            <person name="Chen W.-M."/>
        </authorList>
    </citation>
    <scope>NUCLEOTIDE SEQUENCE [LARGE SCALE GENOMIC DNA]</scope>
    <source>
        <strain evidence="4 5">CCP-6</strain>
    </source>
</reference>
<dbReference type="NCBIfam" id="TIGR00377">
    <property type="entry name" value="ant_ant_sig"/>
    <property type="match status" value="1"/>
</dbReference>
<sequence length="107" mass="11009">MQITMSSAAGLQVAKLEGRLDTATAPQAETTLLPAIAAPGLVLDLTAVRYVSSAGLRLLLKLAKEAKGKGAKFALAGLQPAVREVFEISGFDKIIPAFATLDEATAG</sequence>
<gene>
    <name evidence="4" type="ORF">EOD42_03840</name>
</gene>
<protein>
    <recommendedName>
        <fullName evidence="2">Anti-sigma factor antagonist</fullName>
    </recommendedName>
</protein>
<dbReference type="OrthoDB" id="280847at2"/>
<proteinExistence type="inferred from homology"/>
<dbReference type="RefSeq" id="WP_127786054.1">
    <property type="nucleotide sequence ID" value="NZ_SACL01000001.1"/>
</dbReference>
<keyword evidence="5" id="KW-1185">Reference proteome</keyword>
<feature type="domain" description="STAS" evidence="3">
    <location>
        <begin position="1"/>
        <end position="107"/>
    </location>
</feature>
<dbReference type="InterPro" id="IPR003658">
    <property type="entry name" value="Anti-sigma_ant"/>
</dbReference>
<dbReference type="Gene3D" id="3.30.750.24">
    <property type="entry name" value="STAS domain"/>
    <property type="match status" value="1"/>
</dbReference>
<dbReference type="AlphaFoldDB" id="A0A437MNL4"/>
<evidence type="ECO:0000259" key="3">
    <source>
        <dbReference type="PROSITE" id="PS50801"/>
    </source>
</evidence>
<evidence type="ECO:0000256" key="2">
    <source>
        <dbReference type="RuleBase" id="RU003749"/>
    </source>
</evidence>
<name>A0A437MNL4_9PROT</name>
<accession>A0A437MNL4</accession>
<dbReference type="PROSITE" id="PS50801">
    <property type="entry name" value="STAS"/>
    <property type="match status" value="1"/>
</dbReference>
<dbReference type="Pfam" id="PF01740">
    <property type="entry name" value="STAS"/>
    <property type="match status" value="1"/>
</dbReference>
<evidence type="ECO:0000256" key="1">
    <source>
        <dbReference type="ARBA" id="ARBA00009013"/>
    </source>
</evidence>
<dbReference type="SUPFAM" id="SSF52091">
    <property type="entry name" value="SpoIIaa-like"/>
    <property type="match status" value="1"/>
</dbReference>
<dbReference type="Proteomes" id="UP000282957">
    <property type="component" value="Unassembled WGS sequence"/>
</dbReference>
<dbReference type="InterPro" id="IPR036513">
    <property type="entry name" value="STAS_dom_sf"/>
</dbReference>
<organism evidence="4 5">
    <name type="scientific">Rhodovarius crocodyli</name>
    <dbReference type="NCBI Taxonomy" id="1979269"/>
    <lineage>
        <taxon>Bacteria</taxon>
        <taxon>Pseudomonadati</taxon>
        <taxon>Pseudomonadota</taxon>
        <taxon>Alphaproteobacteria</taxon>
        <taxon>Acetobacterales</taxon>
        <taxon>Roseomonadaceae</taxon>
        <taxon>Rhodovarius</taxon>
    </lineage>
</organism>
<dbReference type="CDD" id="cd07043">
    <property type="entry name" value="STAS_anti-anti-sigma_factors"/>
    <property type="match status" value="1"/>
</dbReference>
<dbReference type="EMBL" id="SACL01000001">
    <property type="protein sequence ID" value="RVT99241.1"/>
    <property type="molecule type" value="Genomic_DNA"/>
</dbReference>
<evidence type="ECO:0000313" key="4">
    <source>
        <dbReference type="EMBL" id="RVT99241.1"/>
    </source>
</evidence>
<comment type="caution">
    <text evidence="4">The sequence shown here is derived from an EMBL/GenBank/DDBJ whole genome shotgun (WGS) entry which is preliminary data.</text>
</comment>
<dbReference type="PANTHER" id="PTHR33495">
    <property type="entry name" value="ANTI-SIGMA FACTOR ANTAGONIST TM_1081-RELATED-RELATED"/>
    <property type="match status" value="1"/>
</dbReference>
<dbReference type="InterPro" id="IPR002645">
    <property type="entry name" value="STAS_dom"/>
</dbReference>
<dbReference type="GO" id="GO:0043856">
    <property type="term" value="F:anti-sigma factor antagonist activity"/>
    <property type="evidence" value="ECO:0007669"/>
    <property type="project" value="InterPro"/>
</dbReference>
<comment type="similarity">
    <text evidence="1 2">Belongs to the anti-sigma-factor antagonist family.</text>
</comment>